<dbReference type="AlphaFoldDB" id="A0A016TP25"/>
<protein>
    <recommendedName>
        <fullName evidence="1">Survival Motor Neuron Gemin2-binding domain-containing protein</fullName>
    </recommendedName>
</protein>
<organism evidence="2 3">
    <name type="scientific">Ancylostoma ceylanicum</name>
    <dbReference type="NCBI Taxonomy" id="53326"/>
    <lineage>
        <taxon>Eukaryota</taxon>
        <taxon>Metazoa</taxon>
        <taxon>Ecdysozoa</taxon>
        <taxon>Nematoda</taxon>
        <taxon>Chromadorea</taxon>
        <taxon>Rhabditida</taxon>
        <taxon>Rhabditina</taxon>
        <taxon>Rhabditomorpha</taxon>
        <taxon>Strongyloidea</taxon>
        <taxon>Ancylostomatidae</taxon>
        <taxon>Ancylostomatinae</taxon>
        <taxon>Ancylostoma</taxon>
    </lineage>
</organism>
<dbReference type="EMBL" id="JARK01001422">
    <property type="protein sequence ID" value="EYC04769.1"/>
    <property type="molecule type" value="Genomic_DNA"/>
</dbReference>
<gene>
    <name evidence="2" type="primary">Acey_s0086.g1979</name>
    <name evidence="2" type="ORF">Y032_0086g1979</name>
</gene>
<evidence type="ECO:0000259" key="1">
    <source>
        <dbReference type="Pfam" id="PF20636"/>
    </source>
</evidence>
<dbReference type="Pfam" id="PF20636">
    <property type="entry name" value="SMN_G2-BD"/>
    <property type="match status" value="1"/>
</dbReference>
<evidence type="ECO:0000313" key="3">
    <source>
        <dbReference type="Proteomes" id="UP000024635"/>
    </source>
</evidence>
<evidence type="ECO:0000313" key="2">
    <source>
        <dbReference type="EMBL" id="EYC04769.1"/>
    </source>
</evidence>
<dbReference type="OrthoDB" id="197400at2759"/>
<keyword evidence="3" id="KW-1185">Reference proteome</keyword>
<name>A0A016TP25_9BILA</name>
<feature type="domain" description="Survival Motor Neuron Gemin2-binding" evidence="1">
    <location>
        <begin position="12"/>
        <end position="34"/>
    </location>
</feature>
<dbReference type="Proteomes" id="UP000024635">
    <property type="component" value="Unassembled WGS sequence"/>
</dbReference>
<comment type="caution">
    <text evidence="2">The sequence shown here is derived from an EMBL/GenBank/DDBJ whole genome shotgun (WGS) entry which is preliminary data.</text>
</comment>
<dbReference type="InterPro" id="IPR049481">
    <property type="entry name" value="SMN_G2-BD"/>
</dbReference>
<proteinExistence type="predicted"/>
<reference evidence="3" key="1">
    <citation type="journal article" date="2015" name="Nat. Genet.">
        <title>The genome and transcriptome of the zoonotic hookworm Ancylostoma ceylanicum identify infection-specific gene families.</title>
        <authorList>
            <person name="Schwarz E.M."/>
            <person name="Hu Y."/>
            <person name="Antoshechkin I."/>
            <person name="Miller M.M."/>
            <person name="Sternberg P.W."/>
            <person name="Aroian R.V."/>
        </authorList>
    </citation>
    <scope>NUCLEOTIDE SEQUENCE</scope>
    <source>
        <strain evidence="3">HY135</strain>
    </source>
</reference>
<sequence>MSIVYKKEDAVENEDVWDDTELIKMYEDCVSATYTCFPTTNTLSTSSCRRSIDTGLLFFFKGRVRRFFTFQRGLRNFFRSS</sequence>
<accession>A0A016TP25</accession>